<evidence type="ECO:0000313" key="3">
    <source>
        <dbReference type="Proteomes" id="UP000655094"/>
    </source>
</evidence>
<dbReference type="Proteomes" id="UP000655094">
    <property type="component" value="Unassembled WGS sequence"/>
</dbReference>
<evidence type="ECO:0000313" key="2">
    <source>
        <dbReference type="EMBL" id="GHK56245.1"/>
    </source>
</evidence>
<dbReference type="Pfam" id="PF13116">
    <property type="entry name" value="YhdP"/>
    <property type="match status" value="1"/>
</dbReference>
<feature type="domain" description="YhdP central" evidence="1">
    <location>
        <begin position="1"/>
        <end position="498"/>
    </location>
</feature>
<reference evidence="2" key="1">
    <citation type="submission" date="2020-10" db="EMBL/GenBank/DDBJ databases">
        <title>Genome Sequence of ESBL Producing Zambian Clinical Strains.</title>
        <authorList>
            <person name="Shawa M."/>
            <person name="Furuta Y."/>
            <person name="Simbotwe M."/>
            <person name="Mulenga E."/>
            <person name="Mubanga M."/>
            <person name="Mulenga G."/>
            <person name="Kaile C."/>
            <person name="Zorigt T."/>
            <person name="Hang'ombe B."/>
            <person name="Higashi H."/>
        </authorList>
    </citation>
    <scope>NUCLEOTIDE SEQUENCE</scope>
    <source>
        <strain evidence="2">Zam_UTH_09</strain>
    </source>
</reference>
<gene>
    <name evidence="2" type="ORF">KPZU09_59810</name>
</gene>
<dbReference type="AlphaFoldDB" id="A0A919LXS7"/>
<comment type="caution">
    <text evidence="2">The sequence shown here is derived from an EMBL/GenBank/DDBJ whole genome shotgun (WGS) entry which is preliminary data.</text>
</comment>
<protein>
    <recommendedName>
        <fullName evidence="1">YhdP central domain-containing protein</fullName>
    </recommendedName>
</protein>
<dbReference type="PANTHER" id="PTHR38690:SF1">
    <property type="entry name" value="PROTEASE"/>
    <property type="match status" value="1"/>
</dbReference>
<accession>A0A919LXS7</accession>
<dbReference type="InterPro" id="IPR011836">
    <property type="entry name" value="YhdP"/>
</dbReference>
<name>A0A919LXS7_KLEPN</name>
<evidence type="ECO:0000259" key="1">
    <source>
        <dbReference type="Pfam" id="PF13116"/>
    </source>
</evidence>
<dbReference type="PANTHER" id="PTHR38690">
    <property type="entry name" value="PROTEASE-RELATED"/>
    <property type="match status" value="1"/>
</dbReference>
<organism evidence="2 3">
    <name type="scientific">Klebsiella pneumoniae</name>
    <dbReference type="NCBI Taxonomy" id="573"/>
    <lineage>
        <taxon>Bacteria</taxon>
        <taxon>Pseudomonadati</taxon>
        <taxon>Pseudomonadota</taxon>
        <taxon>Gammaproteobacteria</taxon>
        <taxon>Enterobacterales</taxon>
        <taxon>Enterobacteriaceae</taxon>
        <taxon>Klebsiella/Raoultella group</taxon>
        <taxon>Klebsiella</taxon>
        <taxon>Klebsiella pneumoniae complex</taxon>
    </lineage>
</organism>
<proteinExistence type="predicted"/>
<dbReference type="EMBL" id="BNFF01000001">
    <property type="protein sequence ID" value="GHK56245.1"/>
    <property type="molecule type" value="Genomic_DNA"/>
</dbReference>
<dbReference type="InterPro" id="IPR025263">
    <property type="entry name" value="YhdP_central"/>
</dbReference>
<sequence length="518" mass="57723">MRRLPGILLLTVATLIVIVALLVSGLRLVLPQLDAWRPQLLEKISTLTGTPVDASQITASWQTFGPTLDARDIHVGLKDGGTMAVKRVTLALDVWQSLLHMRWQFRDLTFWQLQVHTNTPIQTNDGGESLKTDRISDLFLRQFDHFTLRDSHLSFLTLSGQRAELAVPQLTWLNGRNRHRAEGQLSLSSLTGQHGVMQVRMDLRDEDGLLNKGRVWLQADDIDVKPWLGRWMQDNIALKSARFSLEGWMTIEKGDVASGDVWLKKGGASWQGDNEVHHLSVDNLTAHLSHDKQSWAFYIPDTRIAIDDKPWPSGALAMAWIPAQDVGGDDRQRSDELRIRASNLALSGLSGLQPFADKLAPSLGELWRTTQPGGKINLLALDIPLQATEKTRFQAQWSDLAWKQWKLLPGAEHFSGSLNGSVEHGELRAHMAKALMPYAAGVFRAPLEIAAGEATLSWVKNDKGFMLDGRDIDVQATGVRARGGFRYLQPQGTIPGWVFWRASAPMTVARHGVISRKI</sequence>